<name>A0A3S9T125_9FIRM</name>
<dbReference type="PANTHER" id="PTHR30153">
    <property type="entry name" value="REPLICATIVE DNA HELICASE DNAB"/>
    <property type="match status" value="1"/>
</dbReference>
<keyword evidence="3" id="KW-0235">DNA replication</keyword>
<dbReference type="InterPro" id="IPR007693">
    <property type="entry name" value="DNA_helicase_DnaB-like_N"/>
</dbReference>
<keyword evidence="2" id="KW-0639">Primosome</keyword>
<dbReference type="Pfam" id="PF03796">
    <property type="entry name" value="DnaB_C"/>
    <property type="match status" value="1"/>
</dbReference>
<dbReference type="Gene3D" id="1.10.860.10">
    <property type="entry name" value="DNAb Helicase, Chain A"/>
    <property type="match status" value="1"/>
</dbReference>
<dbReference type="GO" id="GO:0006269">
    <property type="term" value="P:DNA replication, synthesis of primer"/>
    <property type="evidence" value="ECO:0007669"/>
    <property type="project" value="UniProtKB-KW"/>
</dbReference>
<evidence type="ECO:0000259" key="12">
    <source>
        <dbReference type="PROSITE" id="PS51199"/>
    </source>
</evidence>
<evidence type="ECO:0000256" key="9">
    <source>
        <dbReference type="ARBA" id="ARBA00023235"/>
    </source>
</evidence>
<dbReference type="GO" id="GO:0005524">
    <property type="term" value="F:ATP binding"/>
    <property type="evidence" value="ECO:0007669"/>
    <property type="project" value="UniProtKB-KW"/>
</dbReference>
<evidence type="ECO:0000256" key="3">
    <source>
        <dbReference type="ARBA" id="ARBA00022705"/>
    </source>
</evidence>
<sequence length="465" mass="52770">MAIEKSELPQKSMELDIHRQEFQILGIILQHPEKIDEIADTLRPHHFSNPRAQMIYEMLLEQYHTDSRLSRTKLYIQLKKQGIVKDPDELIRDLTSGYVALSELEPAVELVKTHYHKNLLLKAAKKIEKIIEKEDLSIDEYQARAQDLIFQATTETVNTNKHIYTMDEALLEAFEAYINRKHNQVDRGLQTGFMSLDKLIGGFKPGHLIVLAASTSMGKTTFALNIAQNVLKRNEPVAIISLEMDAIEIIDRMILAEASVHGWKYSQGETNEEEDQRISKALDRLHGLPLLISDERGLNVSQIRARLRKFKAQLGKLSLVIIDYLQLISLTDVNPNESTARQIGKVVVQLRNLASELGCPIILLSQLSRSFSSRQDKRPILSDLRDSGNIEEVADSVIFIYRHAHTSIAAREKAREEGTENHAEIIVAKARTGSTGSVTLLFEDIYTRFVDPENLSYEGMIPNEE</sequence>
<dbReference type="KEGG" id="aft:BBF96_13150"/>
<dbReference type="InterPro" id="IPR016136">
    <property type="entry name" value="DNA_helicase_N/primase_C"/>
</dbReference>
<dbReference type="InterPro" id="IPR036185">
    <property type="entry name" value="DNA_heli_DnaB-like_N_sf"/>
</dbReference>
<keyword evidence="8" id="KW-0238">DNA-binding</keyword>
<dbReference type="GO" id="GO:0043139">
    <property type="term" value="F:5'-3' DNA helicase activity"/>
    <property type="evidence" value="ECO:0007669"/>
    <property type="project" value="UniProtKB-EC"/>
</dbReference>
<evidence type="ECO:0000313" key="13">
    <source>
        <dbReference type="EMBL" id="AZR74264.1"/>
    </source>
</evidence>
<dbReference type="GO" id="GO:0016787">
    <property type="term" value="F:hydrolase activity"/>
    <property type="evidence" value="ECO:0007669"/>
    <property type="project" value="UniProtKB-KW"/>
</dbReference>
<evidence type="ECO:0000256" key="10">
    <source>
        <dbReference type="ARBA" id="ARBA00044969"/>
    </source>
</evidence>
<evidence type="ECO:0000256" key="7">
    <source>
        <dbReference type="ARBA" id="ARBA00022840"/>
    </source>
</evidence>
<dbReference type="CDD" id="cd00984">
    <property type="entry name" value="DnaB_C"/>
    <property type="match status" value="1"/>
</dbReference>
<proteinExistence type="inferred from homology"/>
<dbReference type="SUPFAM" id="SSF52540">
    <property type="entry name" value="P-loop containing nucleoside triphosphate hydrolases"/>
    <property type="match status" value="1"/>
</dbReference>
<dbReference type="GO" id="GO:0003677">
    <property type="term" value="F:DNA binding"/>
    <property type="evidence" value="ECO:0007669"/>
    <property type="project" value="UniProtKB-KW"/>
</dbReference>
<evidence type="ECO:0000256" key="5">
    <source>
        <dbReference type="ARBA" id="ARBA00022801"/>
    </source>
</evidence>
<dbReference type="InterPro" id="IPR003593">
    <property type="entry name" value="AAA+_ATPase"/>
</dbReference>
<dbReference type="InterPro" id="IPR007694">
    <property type="entry name" value="DNA_helicase_DnaB-like_C"/>
</dbReference>
<evidence type="ECO:0000313" key="14">
    <source>
        <dbReference type="Proteomes" id="UP000267250"/>
    </source>
</evidence>
<keyword evidence="6 13" id="KW-0347">Helicase</keyword>
<dbReference type="RefSeq" id="WP_127017620.1">
    <property type="nucleotide sequence ID" value="NZ_CP016379.1"/>
</dbReference>
<dbReference type="GO" id="GO:1990077">
    <property type="term" value="C:primosome complex"/>
    <property type="evidence" value="ECO:0007669"/>
    <property type="project" value="UniProtKB-KW"/>
</dbReference>
<feature type="domain" description="SF4 helicase" evidence="12">
    <location>
        <begin position="182"/>
        <end position="456"/>
    </location>
</feature>
<keyword evidence="5" id="KW-0378">Hydrolase</keyword>
<dbReference type="GO" id="GO:0005829">
    <property type="term" value="C:cytosol"/>
    <property type="evidence" value="ECO:0007669"/>
    <property type="project" value="TreeGrafter"/>
</dbReference>
<evidence type="ECO:0000256" key="4">
    <source>
        <dbReference type="ARBA" id="ARBA00022741"/>
    </source>
</evidence>
<comment type="catalytic activity">
    <reaction evidence="11">
        <text>ATP + H2O = ADP + phosphate + H(+)</text>
        <dbReference type="Rhea" id="RHEA:13065"/>
        <dbReference type="ChEBI" id="CHEBI:15377"/>
        <dbReference type="ChEBI" id="CHEBI:15378"/>
        <dbReference type="ChEBI" id="CHEBI:30616"/>
        <dbReference type="ChEBI" id="CHEBI:43474"/>
        <dbReference type="ChEBI" id="CHEBI:456216"/>
        <dbReference type="EC" id="5.6.2.3"/>
    </reaction>
</comment>
<reference evidence="13 14" key="1">
    <citation type="submission" date="2016-07" db="EMBL/GenBank/DDBJ databases">
        <title>Genome and transcriptome analysis of iron-reducing fermentative bacteria Anoxybacter fermentans.</title>
        <authorList>
            <person name="Zeng X."/>
            <person name="Shao Z."/>
        </authorList>
    </citation>
    <scope>NUCLEOTIDE SEQUENCE [LARGE SCALE GENOMIC DNA]</scope>
    <source>
        <strain evidence="13 14">DY22613</strain>
    </source>
</reference>
<keyword evidence="4" id="KW-0547">Nucleotide-binding</keyword>
<dbReference type="EMBL" id="CP016379">
    <property type="protein sequence ID" value="AZR74264.1"/>
    <property type="molecule type" value="Genomic_DNA"/>
</dbReference>
<dbReference type="EC" id="5.6.2.3" evidence="10"/>
<keyword evidence="7" id="KW-0067">ATP-binding</keyword>
<dbReference type="SMART" id="SM00382">
    <property type="entry name" value="AAA"/>
    <property type="match status" value="1"/>
</dbReference>
<gene>
    <name evidence="13" type="ORF">BBF96_13150</name>
</gene>
<evidence type="ECO:0000256" key="11">
    <source>
        <dbReference type="ARBA" id="ARBA00048954"/>
    </source>
</evidence>
<comment type="similarity">
    <text evidence="1">Belongs to the helicase family. DnaB subfamily.</text>
</comment>
<dbReference type="OrthoDB" id="9773982at2"/>
<dbReference type="SUPFAM" id="SSF48024">
    <property type="entry name" value="N-terminal domain of DnaB helicase"/>
    <property type="match status" value="1"/>
</dbReference>
<keyword evidence="14" id="KW-1185">Reference proteome</keyword>
<keyword evidence="9" id="KW-0413">Isomerase</keyword>
<evidence type="ECO:0000256" key="2">
    <source>
        <dbReference type="ARBA" id="ARBA00022515"/>
    </source>
</evidence>
<protein>
    <recommendedName>
        <fullName evidence="10">DNA 5'-3' helicase</fullName>
        <ecNumber evidence="10">5.6.2.3</ecNumber>
    </recommendedName>
</protein>
<dbReference type="AlphaFoldDB" id="A0A3S9T125"/>
<evidence type="ECO:0000256" key="6">
    <source>
        <dbReference type="ARBA" id="ARBA00022806"/>
    </source>
</evidence>
<dbReference type="PANTHER" id="PTHR30153:SF2">
    <property type="entry name" value="REPLICATIVE DNA HELICASE"/>
    <property type="match status" value="1"/>
</dbReference>
<accession>A0A3S9T125</accession>
<organism evidence="13 14">
    <name type="scientific">Anoxybacter fermentans</name>
    <dbReference type="NCBI Taxonomy" id="1323375"/>
    <lineage>
        <taxon>Bacteria</taxon>
        <taxon>Bacillati</taxon>
        <taxon>Bacillota</taxon>
        <taxon>Clostridia</taxon>
        <taxon>Halanaerobiales</taxon>
        <taxon>Anoxybacter</taxon>
    </lineage>
</organism>
<dbReference type="Pfam" id="PF00772">
    <property type="entry name" value="DnaB"/>
    <property type="match status" value="1"/>
</dbReference>
<dbReference type="Gene3D" id="3.40.50.300">
    <property type="entry name" value="P-loop containing nucleotide triphosphate hydrolases"/>
    <property type="match status" value="1"/>
</dbReference>
<dbReference type="InterPro" id="IPR027417">
    <property type="entry name" value="P-loop_NTPase"/>
</dbReference>
<evidence type="ECO:0000256" key="8">
    <source>
        <dbReference type="ARBA" id="ARBA00023125"/>
    </source>
</evidence>
<evidence type="ECO:0000256" key="1">
    <source>
        <dbReference type="ARBA" id="ARBA00008428"/>
    </source>
</evidence>
<dbReference type="PROSITE" id="PS51199">
    <property type="entry name" value="SF4_HELICASE"/>
    <property type="match status" value="1"/>
</dbReference>
<dbReference type="Proteomes" id="UP000267250">
    <property type="component" value="Chromosome"/>
</dbReference>